<dbReference type="Pfam" id="PF00650">
    <property type="entry name" value="CRAL_TRIO"/>
    <property type="match status" value="1"/>
</dbReference>
<evidence type="ECO:0000259" key="2">
    <source>
        <dbReference type="PROSITE" id="PS50191"/>
    </source>
</evidence>
<evidence type="ECO:0000256" key="1">
    <source>
        <dbReference type="SAM" id="MobiDB-lite"/>
    </source>
</evidence>
<reference evidence="3" key="1">
    <citation type="journal article" date="2020" name="Stud. Mycol.">
        <title>101 Dothideomycetes genomes: a test case for predicting lifestyles and emergence of pathogens.</title>
        <authorList>
            <person name="Haridas S."/>
            <person name="Albert R."/>
            <person name="Binder M."/>
            <person name="Bloem J."/>
            <person name="Labutti K."/>
            <person name="Salamov A."/>
            <person name="Andreopoulos B."/>
            <person name="Baker S."/>
            <person name="Barry K."/>
            <person name="Bills G."/>
            <person name="Bluhm B."/>
            <person name="Cannon C."/>
            <person name="Castanera R."/>
            <person name="Culley D."/>
            <person name="Daum C."/>
            <person name="Ezra D."/>
            <person name="Gonzalez J."/>
            <person name="Henrissat B."/>
            <person name="Kuo A."/>
            <person name="Liang C."/>
            <person name="Lipzen A."/>
            <person name="Lutzoni F."/>
            <person name="Magnuson J."/>
            <person name="Mondo S."/>
            <person name="Nolan M."/>
            <person name="Ohm R."/>
            <person name="Pangilinan J."/>
            <person name="Park H.-J."/>
            <person name="Ramirez L."/>
            <person name="Alfaro M."/>
            <person name="Sun H."/>
            <person name="Tritt A."/>
            <person name="Yoshinaga Y."/>
            <person name="Zwiers L.-H."/>
            <person name="Turgeon B."/>
            <person name="Goodwin S."/>
            <person name="Spatafora J."/>
            <person name="Crous P."/>
            <person name="Grigoriev I."/>
        </authorList>
    </citation>
    <scope>NUCLEOTIDE SEQUENCE</scope>
    <source>
        <strain evidence="3">CBS 116435</strain>
    </source>
</reference>
<dbReference type="Gene3D" id="3.40.525.10">
    <property type="entry name" value="CRAL-TRIO lipid binding domain"/>
    <property type="match status" value="1"/>
</dbReference>
<proteinExistence type="predicted"/>
<dbReference type="AlphaFoldDB" id="A0A9P4PZM9"/>
<keyword evidence="4" id="KW-1185">Reference proteome</keyword>
<feature type="compositionally biased region" description="Basic and acidic residues" evidence="1">
    <location>
        <begin position="86"/>
        <end position="99"/>
    </location>
</feature>
<dbReference type="Proteomes" id="UP000799441">
    <property type="component" value="Unassembled WGS sequence"/>
</dbReference>
<dbReference type="SMART" id="SM00516">
    <property type="entry name" value="SEC14"/>
    <property type="match status" value="1"/>
</dbReference>
<dbReference type="InterPro" id="IPR036273">
    <property type="entry name" value="CRAL/TRIO_N_dom_sf"/>
</dbReference>
<gene>
    <name evidence="3" type="ORF">K431DRAFT_322860</name>
</gene>
<feature type="region of interest" description="Disordered" evidence="1">
    <location>
        <begin position="1"/>
        <end position="109"/>
    </location>
</feature>
<name>A0A9P4PZM9_9PEZI</name>
<dbReference type="OrthoDB" id="43460at2759"/>
<dbReference type="InterPro" id="IPR052432">
    <property type="entry name" value="PITP/CRAL-TRIO"/>
</dbReference>
<dbReference type="PROSITE" id="PS50191">
    <property type="entry name" value="CRAL_TRIO"/>
    <property type="match status" value="1"/>
</dbReference>
<feature type="domain" description="CRAL-TRIO" evidence="2">
    <location>
        <begin position="203"/>
        <end position="348"/>
    </location>
</feature>
<dbReference type="PANTHER" id="PTHR46590">
    <property type="entry name" value="PHOSPHATIDYLINOSITOL TRANSFER PROTEIN CSR1-RELATED"/>
    <property type="match status" value="1"/>
</dbReference>
<feature type="region of interest" description="Disordered" evidence="1">
    <location>
        <begin position="434"/>
        <end position="457"/>
    </location>
</feature>
<comment type="caution">
    <text evidence="3">The sequence shown here is derived from an EMBL/GenBank/DDBJ whole genome shotgun (WGS) entry which is preliminary data.</text>
</comment>
<accession>A0A9P4PZM9</accession>
<dbReference type="SMART" id="SM01100">
    <property type="entry name" value="CRAL_TRIO_N"/>
    <property type="match status" value="1"/>
</dbReference>
<evidence type="ECO:0000313" key="3">
    <source>
        <dbReference type="EMBL" id="KAF2717857.1"/>
    </source>
</evidence>
<dbReference type="SUPFAM" id="SSF52087">
    <property type="entry name" value="CRAL/TRIO domain"/>
    <property type="match status" value="1"/>
</dbReference>
<feature type="compositionally biased region" description="Polar residues" evidence="1">
    <location>
        <begin position="100"/>
        <end position="109"/>
    </location>
</feature>
<dbReference type="InterPro" id="IPR036865">
    <property type="entry name" value="CRAL-TRIO_dom_sf"/>
</dbReference>
<dbReference type="SUPFAM" id="SSF46938">
    <property type="entry name" value="CRAL/TRIO N-terminal domain"/>
    <property type="match status" value="1"/>
</dbReference>
<dbReference type="InterPro" id="IPR011074">
    <property type="entry name" value="CRAL/TRIO_N_dom"/>
</dbReference>
<dbReference type="Pfam" id="PF03765">
    <property type="entry name" value="CRAL_TRIO_N"/>
    <property type="match status" value="1"/>
</dbReference>
<protein>
    <submittedName>
        <fullName evidence="3">CRAL/TRIO domain-containing protein</fullName>
    </submittedName>
</protein>
<dbReference type="PANTHER" id="PTHR46590:SF1">
    <property type="entry name" value="PHOSPHATIDYLINOSITOL TRANSFER PROTEIN CSR1"/>
    <property type="match status" value="1"/>
</dbReference>
<sequence length="457" mass="51015">MAPSMPPGRPGNLTPDQEAKLKEMWSQTLEIFGVTHKDPGANGVAASNPPSGTSTPTPEKKKSHRISLFSSKKHKDEAPPSGDSRASLDGEGNDKHGQTKEFQQALASQSPGSLREAFWSMTKHDHPDALLLRFLRARKWDVHAALVMLISTMHWRATDMHVDDDIMARGEGQAIRDSKSGNATEQKEGGDFMAQLRMGKSFLHGADKDGRPCCYVRVRLHRQGEQSDKSLERFTVYTIETARMLLRPPVDTATIVFDMTDFSMANMDYTPVKFMIKCFEANYPESLGSVLVYKSPWLFQGIWKIIKGWLDPVVASKVHFASNVDELSEFIPKSRLMKEVGGDEQFDYSYTEPAPGEDEKMKDTATRDKISEERTELVKSYESETVAWISGEDSGAGRSRLAERLAENYWRLDPYIRARSLYDRIGMLGENGKLNLEGVPNAGASARGRGDGDSELD</sequence>
<evidence type="ECO:0000313" key="4">
    <source>
        <dbReference type="Proteomes" id="UP000799441"/>
    </source>
</evidence>
<feature type="compositionally biased region" description="Basic and acidic residues" evidence="1">
    <location>
        <begin position="448"/>
        <end position="457"/>
    </location>
</feature>
<dbReference type="EMBL" id="MU003835">
    <property type="protein sequence ID" value="KAF2717857.1"/>
    <property type="molecule type" value="Genomic_DNA"/>
</dbReference>
<organism evidence="3 4">
    <name type="scientific">Polychaeton citri CBS 116435</name>
    <dbReference type="NCBI Taxonomy" id="1314669"/>
    <lineage>
        <taxon>Eukaryota</taxon>
        <taxon>Fungi</taxon>
        <taxon>Dikarya</taxon>
        <taxon>Ascomycota</taxon>
        <taxon>Pezizomycotina</taxon>
        <taxon>Dothideomycetes</taxon>
        <taxon>Dothideomycetidae</taxon>
        <taxon>Capnodiales</taxon>
        <taxon>Capnodiaceae</taxon>
        <taxon>Polychaeton</taxon>
    </lineage>
</organism>
<dbReference type="CDD" id="cd00170">
    <property type="entry name" value="SEC14"/>
    <property type="match status" value="1"/>
</dbReference>
<dbReference type="InterPro" id="IPR001251">
    <property type="entry name" value="CRAL-TRIO_dom"/>
</dbReference>